<dbReference type="InterPro" id="IPR007016">
    <property type="entry name" value="O-antigen_ligase-rel_domated"/>
</dbReference>
<dbReference type="InterPro" id="IPR051533">
    <property type="entry name" value="WaaL-like"/>
</dbReference>
<evidence type="ECO:0000256" key="3">
    <source>
        <dbReference type="ARBA" id="ARBA00022989"/>
    </source>
</evidence>
<proteinExistence type="predicted"/>
<evidence type="ECO:0000256" key="4">
    <source>
        <dbReference type="ARBA" id="ARBA00023136"/>
    </source>
</evidence>
<comment type="subcellular location">
    <subcellularLocation>
        <location evidence="1">Membrane</location>
        <topology evidence="1">Multi-pass membrane protein</topology>
    </subcellularLocation>
</comment>
<evidence type="ECO:0000259" key="5">
    <source>
        <dbReference type="Pfam" id="PF04932"/>
    </source>
</evidence>
<evidence type="ECO:0000256" key="1">
    <source>
        <dbReference type="ARBA" id="ARBA00004141"/>
    </source>
</evidence>
<dbReference type="AlphaFoldDB" id="A0A3B7DIZ8"/>
<keyword evidence="6" id="KW-0436">Ligase</keyword>
<dbReference type="PANTHER" id="PTHR37422:SF20">
    <property type="entry name" value="O-ANTIGEN POLYMERASE"/>
    <property type="match status" value="1"/>
</dbReference>
<evidence type="ECO:0000256" key="2">
    <source>
        <dbReference type="ARBA" id="ARBA00022692"/>
    </source>
</evidence>
<keyword evidence="3" id="KW-1133">Transmembrane helix</keyword>
<dbReference type="GO" id="GO:0016874">
    <property type="term" value="F:ligase activity"/>
    <property type="evidence" value="ECO:0007669"/>
    <property type="project" value="UniProtKB-KW"/>
</dbReference>
<organism evidence="6 7">
    <name type="scientific">Parvimonas micra</name>
    <dbReference type="NCBI Taxonomy" id="33033"/>
    <lineage>
        <taxon>Bacteria</taxon>
        <taxon>Bacillati</taxon>
        <taxon>Bacillota</taxon>
        <taxon>Tissierellia</taxon>
        <taxon>Tissierellales</taxon>
        <taxon>Peptoniphilaceae</taxon>
        <taxon>Parvimonas</taxon>
    </lineage>
</organism>
<feature type="domain" description="O-antigen ligase-related" evidence="5">
    <location>
        <begin position="208"/>
        <end position="333"/>
    </location>
</feature>
<dbReference type="EMBL" id="JABZRE010000041">
    <property type="protein sequence ID" value="MBF1307606.1"/>
    <property type="molecule type" value="Genomic_DNA"/>
</dbReference>
<dbReference type="GO" id="GO:0016020">
    <property type="term" value="C:membrane"/>
    <property type="evidence" value="ECO:0007669"/>
    <property type="project" value="UniProtKB-SubCell"/>
</dbReference>
<reference evidence="6" key="1">
    <citation type="submission" date="2020-04" db="EMBL/GenBank/DDBJ databases">
        <title>Deep metagenomics examines the oral microbiome during advanced dental caries in children, revealing novel taxa and co-occurrences with host molecules.</title>
        <authorList>
            <person name="Baker J.L."/>
            <person name="Morton J.T."/>
            <person name="Dinis M."/>
            <person name="Alvarez R."/>
            <person name="Tran N.C."/>
            <person name="Knight R."/>
            <person name="Edlund A."/>
        </authorList>
    </citation>
    <scope>NUCLEOTIDE SEQUENCE</scope>
    <source>
        <strain evidence="6">JCVI_23_bin.11</strain>
    </source>
</reference>
<accession>A0A3B7DIZ8</accession>
<dbReference type="PANTHER" id="PTHR37422">
    <property type="entry name" value="TEICHURONIC ACID BIOSYNTHESIS PROTEIN TUAE"/>
    <property type="match status" value="1"/>
</dbReference>
<sequence length="401" mass="47098">MLIKWLMKGLRYMNYINKILEKYELNLDELLILIVSFTVFLPFYFLVFSFNALFFYLLVSEKIIPVLKQTPYVKNVLAFTGLIFFVSILKQNLYGIGVSIIIFEFSIFFMYYRSIINRKLFSKIINLYMIVSIFCFILTIFSVLYSKFSMNLKMYEFIEYMALHRPISSFFNTNYYATICEFIIIIAMYYFLSNKNRNNRLYFLCVSTLAFIVLFLTENRTALPTILIATLVLSFTKNNKKVFTFLGIFTIVIVILMIFSNRIFPRYEFIGNSLGTRKEIWENAIKLFKKTFLFGSGPMAYQNASWVSHPANHAHNIVLDLLINFGIVGNIIIFPLFIGIFKKVYSIRKRNLFRLIIALTVVVILHGMLDVTILWHQTAYIYFSVLLAVGKVSNFESKFIF</sequence>
<evidence type="ECO:0000313" key="7">
    <source>
        <dbReference type="Proteomes" id="UP000758611"/>
    </source>
</evidence>
<evidence type="ECO:0000313" key="6">
    <source>
        <dbReference type="EMBL" id="MBF1307606.1"/>
    </source>
</evidence>
<name>A0A3B7DIZ8_9FIRM</name>
<keyword evidence="4" id="KW-0472">Membrane</keyword>
<gene>
    <name evidence="6" type="ORF">HXM94_07515</name>
</gene>
<comment type="caution">
    <text evidence="6">The sequence shown here is derived from an EMBL/GenBank/DDBJ whole genome shotgun (WGS) entry which is preliminary data.</text>
</comment>
<dbReference type="Pfam" id="PF04932">
    <property type="entry name" value="Wzy_C"/>
    <property type="match status" value="1"/>
</dbReference>
<dbReference type="Proteomes" id="UP000758611">
    <property type="component" value="Unassembled WGS sequence"/>
</dbReference>
<keyword evidence="2" id="KW-0812">Transmembrane</keyword>
<protein>
    <submittedName>
        <fullName evidence="6">O-antigen ligase family protein</fullName>
    </submittedName>
</protein>